<dbReference type="PRINTS" id="PR00385">
    <property type="entry name" value="P450"/>
</dbReference>
<dbReference type="Proteomes" id="UP000030746">
    <property type="component" value="Unassembled WGS sequence"/>
</dbReference>
<dbReference type="PANTHER" id="PTHR24300">
    <property type="entry name" value="CYTOCHROME P450 508A4-RELATED"/>
    <property type="match status" value="1"/>
</dbReference>
<dbReference type="GeneID" id="20244397"/>
<evidence type="ECO:0000256" key="5">
    <source>
        <dbReference type="ARBA" id="ARBA00023002"/>
    </source>
</evidence>
<keyword evidence="8" id="KW-0472">Membrane</keyword>
<dbReference type="GO" id="GO:0020037">
    <property type="term" value="F:heme binding"/>
    <property type="evidence" value="ECO:0007669"/>
    <property type="project" value="InterPro"/>
</dbReference>
<dbReference type="HOGENOM" id="CLU_001570_22_3_1"/>
<dbReference type="InterPro" id="IPR050182">
    <property type="entry name" value="Cytochrome_P450_fam2"/>
</dbReference>
<evidence type="ECO:0000256" key="9">
    <source>
        <dbReference type="PIRSR" id="PIRSR602401-1"/>
    </source>
</evidence>
<evidence type="ECO:0000256" key="6">
    <source>
        <dbReference type="ARBA" id="ARBA00023004"/>
    </source>
</evidence>
<keyword evidence="6 9" id="KW-0408">Iron</keyword>
<dbReference type="STRING" id="225164.V4AVT9"/>
<reference evidence="10 11" key="1">
    <citation type="journal article" date="2013" name="Nature">
        <title>Insights into bilaterian evolution from three spiralian genomes.</title>
        <authorList>
            <person name="Simakov O."/>
            <person name="Marletaz F."/>
            <person name="Cho S.J."/>
            <person name="Edsinger-Gonzales E."/>
            <person name="Havlak P."/>
            <person name="Hellsten U."/>
            <person name="Kuo D.H."/>
            <person name="Larsson T."/>
            <person name="Lv J."/>
            <person name="Arendt D."/>
            <person name="Savage R."/>
            <person name="Osoegawa K."/>
            <person name="de Jong P."/>
            <person name="Grimwood J."/>
            <person name="Chapman J.A."/>
            <person name="Shapiro H."/>
            <person name="Aerts A."/>
            <person name="Otillar R.P."/>
            <person name="Terry A.Y."/>
            <person name="Boore J.L."/>
            <person name="Grigoriev I.V."/>
            <person name="Lindberg D.R."/>
            <person name="Seaver E.C."/>
            <person name="Weisblat D.A."/>
            <person name="Putnam N.H."/>
            <person name="Rokhsar D.S."/>
        </authorList>
    </citation>
    <scope>NUCLEOTIDE SEQUENCE [LARGE SCALE GENOMIC DNA]</scope>
</reference>
<comment type="subcellular location">
    <subcellularLocation>
        <location evidence="2">Membrane</location>
    </subcellularLocation>
</comment>
<dbReference type="GO" id="GO:0006082">
    <property type="term" value="P:organic acid metabolic process"/>
    <property type="evidence" value="ECO:0007669"/>
    <property type="project" value="TreeGrafter"/>
</dbReference>
<dbReference type="GO" id="GO:0005506">
    <property type="term" value="F:iron ion binding"/>
    <property type="evidence" value="ECO:0007669"/>
    <property type="project" value="InterPro"/>
</dbReference>
<organism evidence="10 11">
    <name type="scientific">Lottia gigantea</name>
    <name type="common">Giant owl limpet</name>
    <dbReference type="NCBI Taxonomy" id="225164"/>
    <lineage>
        <taxon>Eukaryota</taxon>
        <taxon>Metazoa</taxon>
        <taxon>Spiralia</taxon>
        <taxon>Lophotrochozoa</taxon>
        <taxon>Mollusca</taxon>
        <taxon>Gastropoda</taxon>
        <taxon>Patellogastropoda</taxon>
        <taxon>Lottioidea</taxon>
        <taxon>Lottiidae</taxon>
        <taxon>Lottia</taxon>
    </lineage>
</organism>
<keyword evidence="4 9" id="KW-0479">Metal-binding</keyword>
<evidence type="ECO:0000256" key="3">
    <source>
        <dbReference type="ARBA" id="ARBA00010617"/>
    </source>
</evidence>
<keyword evidence="7" id="KW-0503">Monooxygenase</keyword>
<evidence type="ECO:0000256" key="8">
    <source>
        <dbReference type="ARBA" id="ARBA00023136"/>
    </source>
</evidence>
<dbReference type="Pfam" id="PF00067">
    <property type="entry name" value="p450"/>
    <property type="match status" value="1"/>
</dbReference>
<evidence type="ECO:0000256" key="7">
    <source>
        <dbReference type="ARBA" id="ARBA00023033"/>
    </source>
</evidence>
<feature type="binding site" description="axial binding residue" evidence="9">
    <location>
        <position position="392"/>
    </location>
    <ligand>
        <name>heme</name>
        <dbReference type="ChEBI" id="CHEBI:30413"/>
    </ligand>
    <ligandPart>
        <name>Fe</name>
        <dbReference type="ChEBI" id="CHEBI:18248"/>
    </ligandPart>
</feature>
<evidence type="ECO:0000313" key="11">
    <source>
        <dbReference type="Proteomes" id="UP000030746"/>
    </source>
</evidence>
<sequence length="446" mass="50993">MGPDARKSFAALRKKYGDIFSLYIGNKHVIVINGYEALREIFVKNGDVSSNRPKMAMMEVMGNYKGVVTSMGPLWREQRSTALAALRKMDFGKQSLEVKIHEELGYLLEAFSAKNREAFDPTHLLSAKVSNIVCSMLFGDRFEYEDEKFKLVLQLINDSLATAGSVAAMNFFPLLAHLPGDILNIKSLYQMRDTYEKNVLDPVIQGIRDNYDPNNCNSFVTHYLKEMENQKKNNPATTLDIENLRAICTDVFGAGTETTSTTLRWILLYFIHHPEIQEKCYKEIVEHVGTGRLPAMKDRDNLVYIQAIFTEALRISAVLPFGAPHSVKEDMKFRDFYFPKNCLMITNIDSVLNDKEIWGDPENFRPERFISEDGKIIKKDEFIPFFIGRRVCMGEALSRMELFLSIGALVQQFRFEPEGAKPPVIKGHFGITYSPMDYKLRAIPRE</sequence>
<dbReference type="GO" id="GO:0006805">
    <property type="term" value="P:xenobiotic metabolic process"/>
    <property type="evidence" value="ECO:0007669"/>
    <property type="project" value="TreeGrafter"/>
</dbReference>
<comment type="cofactor">
    <cofactor evidence="1 9">
        <name>heme</name>
        <dbReference type="ChEBI" id="CHEBI:30413"/>
    </cofactor>
</comment>
<dbReference type="RefSeq" id="XP_009047812.1">
    <property type="nucleotide sequence ID" value="XM_009049564.1"/>
</dbReference>
<dbReference type="EMBL" id="KB200505">
    <property type="protein sequence ID" value="ESP01493.1"/>
    <property type="molecule type" value="Genomic_DNA"/>
</dbReference>
<gene>
    <name evidence="10" type="ORF">LOTGIDRAFT_180305</name>
</gene>
<dbReference type="Gene3D" id="1.10.630.10">
    <property type="entry name" value="Cytochrome P450"/>
    <property type="match status" value="1"/>
</dbReference>
<dbReference type="GO" id="GO:0016020">
    <property type="term" value="C:membrane"/>
    <property type="evidence" value="ECO:0007669"/>
    <property type="project" value="UniProtKB-SubCell"/>
</dbReference>
<protein>
    <submittedName>
        <fullName evidence="10">Uncharacterized protein</fullName>
    </submittedName>
</protein>
<dbReference type="SUPFAM" id="SSF48264">
    <property type="entry name" value="Cytochrome P450"/>
    <property type="match status" value="1"/>
</dbReference>
<dbReference type="OrthoDB" id="2789670at2759"/>
<dbReference type="OMA" id="KSYGEHD"/>
<dbReference type="InterPro" id="IPR008069">
    <property type="entry name" value="Cyt_P450_E_grp-I_CYP2D-like"/>
</dbReference>
<dbReference type="FunFam" id="1.10.630.10:FF:000036">
    <property type="entry name" value="CYtochrome P450 family"/>
    <property type="match status" value="1"/>
</dbReference>
<dbReference type="AlphaFoldDB" id="V4AVT9"/>
<keyword evidence="9" id="KW-0349">Heme</keyword>
<dbReference type="CTD" id="20244397"/>
<accession>V4AVT9</accession>
<comment type="similarity">
    <text evidence="3">Belongs to the cytochrome P450 family.</text>
</comment>
<proteinExistence type="inferred from homology"/>
<dbReference type="PANTHER" id="PTHR24300:SF375">
    <property type="entry name" value="CYTOCHROME P450 FAMILY"/>
    <property type="match status" value="1"/>
</dbReference>
<evidence type="ECO:0000256" key="2">
    <source>
        <dbReference type="ARBA" id="ARBA00004370"/>
    </source>
</evidence>
<keyword evidence="5" id="KW-0560">Oxidoreductase</keyword>
<dbReference type="InterPro" id="IPR036396">
    <property type="entry name" value="Cyt_P450_sf"/>
</dbReference>
<evidence type="ECO:0000313" key="10">
    <source>
        <dbReference type="EMBL" id="ESP01493.1"/>
    </source>
</evidence>
<dbReference type="PRINTS" id="PR01686">
    <property type="entry name" value="EP450ICYP2D"/>
</dbReference>
<dbReference type="InterPro" id="IPR001128">
    <property type="entry name" value="Cyt_P450"/>
</dbReference>
<name>V4AVT9_LOTGI</name>
<dbReference type="GO" id="GO:0005737">
    <property type="term" value="C:cytoplasm"/>
    <property type="evidence" value="ECO:0007669"/>
    <property type="project" value="TreeGrafter"/>
</dbReference>
<dbReference type="PRINTS" id="PR00463">
    <property type="entry name" value="EP450I"/>
</dbReference>
<evidence type="ECO:0000256" key="1">
    <source>
        <dbReference type="ARBA" id="ARBA00001971"/>
    </source>
</evidence>
<dbReference type="GO" id="GO:0016712">
    <property type="term" value="F:oxidoreductase activity, acting on paired donors, with incorporation or reduction of molecular oxygen, reduced flavin or flavoprotein as one donor, and incorporation of one atom of oxygen"/>
    <property type="evidence" value="ECO:0007669"/>
    <property type="project" value="InterPro"/>
</dbReference>
<evidence type="ECO:0000256" key="4">
    <source>
        <dbReference type="ARBA" id="ARBA00022723"/>
    </source>
</evidence>
<dbReference type="KEGG" id="lgi:LOTGIDRAFT_180305"/>
<dbReference type="InterPro" id="IPR002401">
    <property type="entry name" value="Cyt_P450_E_grp-I"/>
</dbReference>
<keyword evidence="11" id="KW-1185">Reference proteome</keyword>